<sequence length="266" mass="29462">MLGAVLASEGCERRDNAAAFECVRNAMTPTPKRALERATRVAYEELFKIVDAVAPVIFNAKQRRKVEVWRTYALGANALHTDDSYAFSKAVRAIQDKVEALDAYVDEERIDVDAEIEVPPAPEDASEEDARAMAEAFVAAVKAERAAEIEARAVEDEQRVAYIDCLEVAASLYHRPWAQTTIDMMANFFHERREKFSPSSREDVVKIWDDLRKKKIARKAGGGDGGDMTQYERDAARAASTKVSARGAVGSERLNDGRGEACAKML</sequence>
<evidence type="ECO:0000313" key="2">
    <source>
        <dbReference type="EMBL" id="OUS48570.1"/>
    </source>
</evidence>
<organism evidence="2">
    <name type="scientific">Ostreococcus tauri</name>
    <name type="common">Marine green alga</name>
    <dbReference type="NCBI Taxonomy" id="70448"/>
    <lineage>
        <taxon>Eukaryota</taxon>
        <taxon>Viridiplantae</taxon>
        <taxon>Chlorophyta</taxon>
        <taxon>Mamiellophyceae</taxon>
        <taxon>Mamiellales</taxon>
        <taxon>Bathycoccaceae</taxon>
        <taxon>Ostreococcus</taxon>
    </lineage>
</organism>
<gene>
    <name evidence="2" type="ORF">BE221DRAFT_189888</name>
</gene>
<evidence type="ECO:0000256" key="1">
    <source>
        <dbReference type="SAM" id="MobiDB-lite"/>
    </source>
</evidence>
<feature type="compositionally biased region" description="Basic and acidic residues" evidence="1">
    <location>
        <begin position="253"/>
        <end position="266"/>
    </location>
</feature>
<proteinExistence type="predicted"/>
<name>A0A1Y5IG73_OSTTA</name>
<dbReference type="PANTHER" id="PTHR36749">
    <property type="entry name" value="F7O18.3 PROTEIN"/>
    <property type="match status" value="1"/>
</dbReference>
<dbReference type="EMBL" id="KZ155774">
    <property type="protein sequence ID" value="OUS48570.1"/>
    <property type="molecule type" value="Genomic_DNA"/>
</dbReference>
<accession>A0A1Y5IG73</accession>
<protein>
    <submittedName>
        <fullName evidence="2">Uncharacterized protein</fullName>
    </submittedName>
</protein>
<feature type="region of interest" description="Disordered" evidence="1">
    <location>
        <begin position="218"/>
        <end position="266"/>
    </location>
</feature>
<reference evidence="2" key="1">
    <citation type="submission" date="2017-04" db="EMBL/GenBank/DDBJ databases">
        <title>Population genomics of picophytoplankton unveils novel chromosome hypervariability.</title>
        <authorList>
            <consortium name="DOE Joint Genome Institute"/>
            <person name="Blanc-Mathieu R."/>
            <person name="Krasovec M."/>
            <person name="Hebrard M."/>
            <person name="Yau S."/>
            <person name="Desgranges E."/>
            <person name="Martin J."/>
            <person name="Schackwitz W."/>
            <person name="Kuo A."/>
            <person name="Salin G."/>
            <person name="Donnadieu C."/>
            <person name="Desdevises Y."/>
            <person name="Sanchez-Ferandin S."/>
            <person name="Moreau H."/>
            <person name="Rivals E."/>
            <person name="Grigoriev I.V."/>
            <person name="Grimsley N."/>
            <person name="Eyre-Walker A."/>
            <person name="Piganeau G."/>
        </authorList>
    </citation>
    <scope>NUCLEOTIDE SEQUENCE [LARGE SCALE GENOMIC DNA]</scope>
    <source>
        <strain evidence="2">RCC 1115</strain>
    </source>
</reference>
<dbReference type="PANTHER" id="PTHR36749:SF1">
    <property type="entry name" value="F7O18.3 PROTEIN"/>
    <property type="match status" value="1"/>
</dbReference>
<dbReference type="eggNOG" id="ENOG502QRTM">
    <property type="taxonomic scope" value="Eukaryota"/>
</dbReference>
<feature type="non-terminal residue" evidence="2">
    <location>
        <position position="266"/>
    </location>
</feature>
<dbReference type="Proteomes" id="UP000195557">
    <property type="component" value="Unassembled WGS sequence"/>
</dbReference>
<dbReference type="AlphaFoldDB" id="A0A1Y5IG73"/>